<gene>
    <name evidence="1" type="primary">trhO</name>
    <name evidence="3" type="ORF">GSM42_01630</name>
</gene>
<keyword evidence="1" id="KW-0819">tRNA processing</keyword>
<dbReference type="HAMAP" id="MF_00469">
    <property type="entry name" value="TrhO"/>
    <property type="match status" value="1"/>
</dbReference>
<organism evidence="3 4">
    <name type="scientific">Shimazuella alba</name>
    <dbReference type="NCBI Taxonomy" id="2690964"/>
    <lineage>
        <taxon>Bacteria</taxon>
        <taxon>Bacillati</taxon>
        <taxon>Bacillota</taxon>
        <taxon>Bacilli</taxon>
        <taxon>Bacillales</taxon>
        <taxon>Thermoactinomycetaceae</taxon>
        <taxon>Shimazuella</taxon>
    </lineage>
</organism>
<dbReference type="NCBIfam" id="NF001135">
    <property type="entry name" value="PRK00142.1-3"/>
    <property type="match status" value="1"/>
</dbReference>
<dbReference type="NCBIfam" id="NF001133">
    <property type="entry name" value="PRK00142.1-1"/>
    <property type="match status" value="1"/>
</dbReference>
<dbReference type="GO" id="GO:0006400">
    <property type="term" value="P:tRNA modification"/>
    <property type="evidence" value="ECO:0007669"/>
    <property type="project" value="UniProtKB-UniRule"/>
</dbReference>
<reference evidence="3 4" key="1">
    <citation type="submission" date="2019-12" db="EMBL/GenBank/DDBJ databases">
        <title>Whole-genome analyses of novel actinobacteria.</title>
        <authorList>
            <person name="Sahin N."/>
            <person name="Saygin H."/>
        </authorList>
    </citation>
    <scope>NUCLEOTIDE SEQUENCE [LARGE SCALE GENOMIC DNA]</scope>
    <source>
        <strain evidence="3 4">KC615</strain>
    </source>
</reference>
<feature type="domain" description="Rhodanese" evidence="2">
    <location>
        <begin position="130"/>
        <end position="224"/>
    </location>
</feature>
<accession>A0A6I4VN72</accession>
<dbReference type="Pfam" id="PF00581">
    <property type="entry name" value="Rhodanese"/>
    <property type="match status" value="1"/>
</dbReference>
<dbReference type="InterPro" id="IPR001763">
    <property type="entry name" value="Rhodanese-like_dom"/>
</dbReference>
<proteinExistence type="inferred from homology"/>
<keyword evidence="4" id="KW-1185">Reference proteome</keyword>
<dbReference type="InterPro" id="IPR040503">
    <property type="entry name" value="TRHO_N"/>
</dbReference>
<dbReference type="RefSeq" id="WP_160799492.1">
    <property type="nucleotide sequence ID" value="NZ_WUUL01000001.1"/>
</dbReference>
<dbReference type="EMBL" id="WUUL01000001">
    <property type="protein sequence ID" value="MXQ52473.1"/>
    <property type="molecule type" value="Genomic_DNA"/>
</dbReference>
<keyword evidence="1" id="KW-0560">Oxidoreductase</keyword>
<dbReference type="InterPro" id="IPR036873">
    <property type="entry name" value="Rhodanese-like_dom_sf"/>
</dbReference>
<name>A0A6I4VN72_9BACL</name>
<dbReference type="PANTHER" id="PTHR43268:SF3">
    <property type="entry name" value="RHODANESE-LIKE DOMAIN-CONTAINING PROTEIN 7-RELATED"/>
    <property type="match status" value="1"/>
</dbReference>
<dbReference type="Gene3D" id="3.40.250.10">
    <property type="entry name" value="Rhodanese-like domain"/>
    <property type="match status" value="1"/>
</dbReference>
<keyword evidence="3" id="KW-0808">Transferase</keyword>
<dbReference type="SUPFAM" id="SSF52821">
    <property type="entry name" value="Rhodanese/Cell cycle control phosphatase"/>
    <property type="match status" value="1"/>
</dbReference>
<dbReference type="Gene3D" id="3.30.70.100">
    <property type="match status" value="1"/>
</dbReference>
<dbReference type="Pfam" id="PF12368">
    <property type="entry name" value="Rhodanese_C"/>
    <property type="match status" value="1"/>
</dbReference>
<dbReference type="PROSITE" id="PS50206">
    <property type="entry name" value="RHODANESE_3"/>
    <property type="match status" value="1"/>
</dbReference>
<dbReference type="Pfam" id="PF17773">
    <property type="entry name" value="UPF0176_N"/>
    <property type="match status" value="1"/>
</dbReference>
<evidence type="ECO:0000313" key="4">
    <source>
        <dbReference type="Proteomes" id="UP000430692"/>
    </source>
</evidence>
<dbReference type="PANTHER" id="PTHR43268">
    <property type="entry name" value="THIOSULFATE SULFURTRANSFERASE/RHODANESE-LIKE DOMAIN-CONTAINING PROTEIN 2"/>
    <property type="match status" value="1"/>
</dbReference>
<comment type="function">
    <text evidence="1">Catalyzes oxygen-dependent 5-hydroxyuridine (ho5U) modification at position 34 in tRNAs.</text>
</comment>
<evidence type="ECO:0000259" key="2">
    <source>
        <dbReference type="PROSITE" id="PS50206"/>
    </source>
</evidence>
<dbReference type="GO" id="GO:0016705">
    <property type="term" value="F:oxidoreductase activity, acting on paired donors, with incorporation or reduction of molecular oxygen"/>
    <property type="evidence" value="ECO:0007669"/>
    <property type="project" value="UniProtKB-UniRule"/>
</dbReference>
<comment type="catalytic activity">
    <reaction evidence="1">
        <text>uridine(34) in tRNA + AH2 + O2 = 5-hydroxyuridine(34) in tRNA + A + H2O</text>
        <dbReference type="Rhea" id="RHEA:64224"/>
        <dbReference type="Rhea" id="RHEA-COMP:11727"/>
        <dbReference type="Rhea" id="RHEA-COMP:13381"/>
        <dbReference type="ChEBI" id="CHEBI:13193"/>
        <dbReference type="ChEBI" id="CHEBI:15377"/>
        <dbReference type="ChEBI" id="CHEBI:15379"/>
        <dbReference type="ChEBI" id="CHEBI:17499"/>
        <dbReference type="ChEBI" id="CHEBI:65315"/>
        <dbReference type="ChEBI" id="CHEBI:136877"/>
    </reaction>
</comment>
<comment type="caution">
    <text evidence="3">The sequence shown here is derived from an EMBL/GenBank/DDBJ whole genome shotgun (WGS) entry which is preliminary data.</text>
</comment>
<evidence type="ECO:0000256" key="1">
    <source>
        <dbReference type="HAMAP-Rule" id="MF_00469"/>
    </source>
</evidence>
<dbReference type="Proteomes" id="UP000430692">
    <property type="component" value="Unassembled WGS sequence"/>
</dbReference>
<comment type="similarity">
    <text evidence="1">Belongs to the TrhO family.</text>
</comment>
<dbReference type="InterPro" id="IPR022111">
    <property type="entry name" value="Rhodanese_C"/>
</dbReference>
<dbReference type="InterPro" id="IPR020936">
    <property type="entry name" value="TrhO"/>
</dbReference>
<protein>
    <recommendedName>
        <fullName evidence="1">tRNA uridine(34) hydroxylase</fullName>
        <ecNumber evidence="1">1.14.-.-</ecNumber>
    </recommendedName>
    <alternativeName>
        <fullName evidence="1">tRNA hydroxylation protein O</fullName>
    </alternativeName>
</protein>
<dbReference type="EC" id="1.14.-.-" evidence="1"/>
<dbReference type="CDD" id="cd01518">
    <property type="entry name" value="RHOD_YceA"/>
    <property type="match status" value="1"/>
</dbReference>
<dbReference type="SMART" id="SM00450">
    <property type="entry name" value="RHOD"/>
    <property type="match status" value="1"/>
</dbReference>
<evidence type="ECO:0000313" key="3">
    <source>
        <dbReference type="EMBL" id="MXQ52473.1"/>
    </source>
</evidence>
<sequence length="303" mass="35334">MSTLTTTEKYQVLLYYKYVHIDEYEAFAKQHLAFCKELNLMGRVLIAYEGINGTVSGTKEETEKYMEYMHRHPLFHDMQFKIDEHDGHAFKRLSVRPRKEVVTWRLDQEVDPSKVTGKHLSPKEFNEHLKRDDVIVIDGRNEFEYDLGHFRGAIRPGVNTTREFPEWVRNNLSEHKDKKIITYCTGGIRCEKLTSFLISEGFEDVAQLDGGIVTYGKDPEVKGELFDGKCYVFDERISVPINQVEPTVIGKCYHCDQPAETYINCANDFCHRQHIVCPTCQTEHQHFCSKECEKLVTQKHEQD</sequence>
<dbReference type="GO" id="GO:0016740">
    <property type="term" value="F:transferase activity"/>
    <property type="evidence" value="ECO:0007669"/>
    <property type="project" value="UniProtKB-KW"/>
</dbReference>
<dbReference type="AlphaFoldDB" id="A0A6I4VN72"/>